<sequence length="85" mass="9794">MNKTTEEIPTWSLCYLINGDATGLTDDEIRMIDRWVNDWQVQIVSPVTDEEGNAHPYFSRYPLFGLPAEVEDCDILYLNDNPSKI</sequence>
<dbReference type="InterPro" id="IPR053839">
    <property type="entry name" value="DUF6926"/>
</dbReference>
<dbReference type="Pfam" id="PF21977">
    <property type="entry name" value="DUF6926"/>
    <property type="match status" value="1"/>
</dbReference>
<comment type="caution">
    <text evidence="2">The sequence shown here is derived from an EMBL/GenBank/DDBJ whole genome shotgun (WGS) entry which is preliminary data.</text>
</comment>
<reference evidence="2 3" key="1">
    <citation type="submission" date="2014-02" db="EMBL/GenBank/DDBJ databases">
        <authorList>
            <person name="Sears C."/>
            <person name="Carroll K."/>
            <person name="Sack B.R."/>
            <person name="Qadri F."/>
            <person name="Myers L.L."/>
            <person name="Chung G.-T."/>
            <person name="Escheverria P."/>
            <person name="Fraser C.M."/>
            <person name="Sadzewicz L."/>
            <person name="Shefchek K.A."/>
            <person name="Tallon L."/>
            <person name="Das S.P."/>
            <person name="Daugherty S."/>
            <person name="Mongodin E.F."/>
        </authorList>
    </citation>
    <scope>NUCLEOTIDE SEQUENCE [LARGE SCALE GENOMIC DNA]</scope>
    <source>
        <strain evidence="3">3998T(B)3</strain>
    </source>
</reference>
<dbReference type="RefSeq" id="WP_005867701.1">
    <property type="nucleotide sequence ID" value="NZ_JGDB01000023.1"/>
</dbReference>
<name>A0A015UB15_BACFG</name>
<accession>A0A015UB15</accession>
<organism evidence="2 3">
    <name type="scientific">Bacteroides fragilis str. 3998T(B)3</name>
    <dbReference type="NCBI Taxonomy" id="1339316"/>
    <lineage>
        <taxon>Bacteria</taxon>
        <taxon>Pseudomonadati</taxon>
        <taxon>Bacteroidota</taxon>
        <taxon>Bacteroidia</taxon>
        <taxon>Bacteroidales</taxon>
        <taxon>Bacteroidaceae</taxon>
        <taxon>Bacteroides</taxon>
    </lineage>
</organism>
<dbReference type="Proteomes" id="UP000020773">
    <property type="component" value="Unassembled WGS sequence"/>
</dbReference>
<feature type="domain" description="DUF6926" evidence="1">
    <location>
        <begin position="5"/>
        <end position="77"/>
    </location>
</feature>
<evidence type="ECO:0000259" key="1">
    <source>
        <dbReference type="Pfam" id="PF21977"/>
    </source>
</evidence>
<evidence type="ECO:0000313" key="2">
    <source>
        <dbReference type="EMBL" id="EXY92047.1"/>
    </source>
</evidence>
<dbReference type="AlphaFoldDB" id="A0A015UB15"/>
<gene>
    <name evidence="2" type="ORF">M125_1218</name>
</gene>
<dbReference type="PATRIC" id="fig|1339316.3.peg.1183"/>
<dbReference type="EMBL" id="JGDB01000023">
    <property type="protein sequence ID" value="EXY92047.1"/>
    <property type="molecule type" value="Genomic_DNA"/>
</dbReference>
<evidence type="ECO:0000313" key="3">
    <source>
        <dbReference type="Proteomes" id="UP000020773"/>
    </source>
</evidence>
<protein>
    <recommendedName>
        <fullName evidence="1">DUF6926 domain-containing protein</fullName>
    </recommendedName>
</protein>
<proteinExistence type="predicted"/>